<dbReference type="Gene3D" id="3.30.230.10">
    <property type="match status" value="1"/>
</dbReference>
<dbReference type="GO" id="GO:0030163">
    <property type="term" value="P:protein catabolic process"/>
    <property type="evidence" value="ECO:0007669"/>
    <property type="project" value="InterPro"/>
</dbReference>
<dbReference type="Pfam" id="PF13654">
    <property type="entry name" value="AAA_32"/>
    <property type="match status" value="1"/>
</dbReference>
<keyword evidence="2" id="KW-0378">Hydrolase</keyword>
<dbReference type="GO" id="GO:0004176">
    <property type="term" value="F:ATP-dependent peptidase activity"/>
    <property type="evidence" value="ECO:0007669"/>
    <property type="project" value="UniProtKB-UniRule"/>
</dbReference>
<dbReference type="InterPro" id="IPR008269">
    <property type="entry name" value="Lon_proteolytic"/>
</dbReference>
<comment type="catalytic activity">
    <reaction evidence="2">
        <text>Hydrolysis of proteins in presence of ATP.</text>
        <dbReference type="EC" id="3.4.21.53"/>
    </reaction>
</comment>
<dbReference type="InterPro" id="IPR041699">
    <property type="entry name" value="AAA_32"/>
</dbReference>
<dbReference type="AlphaFoldDB" id="A0A1H5USW0"/>
<dbReference type="Gene3D" id="1.10.8.60">
    <property type="match status" value="1"/>
</dbReference>
<organism evidence="4 5">
    <name type="scientific">Caloramator fervidus</name>
    <dbReference type="NCBI Taxonomy" id="29344"/>
    <lineage>
        <taxon>Bacteria</taxon>
        <taxon>Bacillati</taxon>
        <taxon>Bacillota</taxon>
        <taxon>Clostridia</taxon>
        <taxon>Eubacteriales</taxon>
        <taxon>Clostridiaceae</taxon>
        <taxon>Caloramator</taxon>
    </lineage>
</organism>
<dbReference type="Pfam" id="PF05362">
    <property type="entry name" value="Lon_C"/>
    <property type="match status" value="1"/>
</dbReference>
<dbReference type="InterPro" id="IPR027417">
    <property type="entry name" value="P-loop_NTPase"/>
</dbReference>
<dbReference type="EC" id="3.4.21.53" evidence="2"/>
<dbReference type="Gene3D" id="3.40.50.300">
    <property type="entry name" value="P-loop containing nucleotide triphosphate hydrolases"/>
    <property type="match status" value="2"/>
</dbReference>
<sequence length="778" mass="89153">MTKYKKLKYEDLVIKIDFLPDFKTTEEIANYCDLIGQERAIQAIEMGLKLENIGYNIYVSGISGSGKKKFVLEKLKEIAKNKPSPEDWCYVYNFNDPLSPIAINLKAGTAEDFKNDIESLINSLFDDVPKIFSDEEYEKERENIIDYYQKNILNVIEKLHSEAKKKNFVVKSTKEGFVFIPLKDNEEMNEEQYNELSSDEKNKIAEDVKVLKLFALDVLKKTKSLRKEMLEKLKILDENKSYELIGAKINILKEKYGYNKKIIEYLDELQKDLINNIDVFLQDEEEGIDEEFFKRYYVNIMTCNKNEGAPVVFEENPEFNNLIGVIEYENDKGAMITDFTMIKPGSLHKANGGYLVIDAIQLLSSYQGWKALKNSLKNNCITIENLRNQLEIIPIVSLKPEKIPLNVKVVLLGSEFLYYLLYLYDEEFKELFSIKAEFDSVIKNTPDNVNAFLGFVSLYCSQNNYPHISNKGFIELYKYALRLAESRRYFTARFRDITNIIDEACVVCKERNGKSITEKDIKKAIVQIENRHSLYKDKVLEMYKERKYIIQLSGYKIGEINALSVIDLGDYSFGKQNRITVTTYRGKGGVINIEREVKMSGTIHDKGVLILTGYLGQMFGQRYSLSFNASICFEQLYGGIEGDSASAAELIALISSLGDIPIKQSIAITGSVNQRGEIQPVGGINEKIEGFFEICKIFGLDGSHGVIIPSSNVSDLILKDEVLEAVRKGLFNIYAVDNIEECFEILCDEKITKKKNIMEFIREKIENKLKLYNEGCLN</sequence>
<dbReference type="PANTHER" id="PTHR10046">
    <property type="entry name" value="ATP DEPENDENT LON PROTEASE FAMILY MEMBER"/>
    <property type="match status" value="1"/>
</dbReference>
<keyword evidence="5" id="KW-1185">Reference proteome</keyword>
<keyword evidence="2" id="KW-0720">Serine protease</keyword>
<dbReference type="OrthoDB" id="9758568at2"/>
<reference evidence="5" key="1">
    <citation type="submission" date="2016-10" db="EMBL/GenBank/DDBJ databases">
        <authorList>
            <person name="Varghese N."/>
            <person name="Submissions S."/>
        </authorList>
    </citation>
    <scope>NUCLEOTIDE SEQUENCE [LARGE SCALE GENOMIC DNA]</scope>
    <source>
        <strain evidence="5">DSM 5463</strain>
    </source>
</reference>
<dbReference type="SUPFAM" id="SSF54211">
    <property type="entry name" value="Ribosomal protein S5 domain 2-like"/>
    <property type="match status" value="1"/>
</dbReference>
<evidence type="ECO:0000313" key="4">
    <source>
        <dbReference type="EMBL" id="SEF77521.1"/>
    </source>
</evidence>
<feature type="domain" description="Lon proteolytic" evidence="3">
    <location>
        <begin position="554"/>
        <end position="749"/>
    </location>
</feature>
<keyword evidence="1 2" id="KW-0645">Protease</keyword>
<dbReference type="EMBL" id="FNUK01000010">
    <property type="protein sequence ID" value="SEF77521.1"/>
    <property type="molecule type" value="Genomic_DNA"/>
</dbReference>
<dbReference type="InterPro" id="IPR027065">
    <property type="entry name" value="Lon_Prtase"/>
</dbReference>
<gene>
    <name evidence="4" type="ORF">SAMN05660865_00982</name>
</gene>
<proteinExistence type="inferred from homology"/>
<protein>
    <recommendedName>
        <fullName evidence="2">endopeptidase La</fullName>
        <ecNumber evidence="2">3.4.21.53</ecNumber>
    </recommendedName>
</protein>
<dbReference type="InterPro" id="IPR014721">
    <property type="entry name" value="Ribsml_uS5_D2-typ_fold_subgr"/>
</dbReference>
<dbReference type="PROSITE" id="PS51786">
    <property type="entry name" value="LON_PROTEOLYTIC"/>
    <property type="match status" value="1"/>
</dbReference>
<dbReference type="GO" id="GO:0004252">
    <property type="term" value="F:serine-type endopeptidase activity"/>
    <property type="evidence" value="ECO:0007669"/>
    <property type="project" value="UniProtKB-UniRule"/>
</dbReference>
<dbReference type="InterPro" id="IPR046844">
    <property type="entry name" value="Lon-like_helical"/>
</dbReference>
<dbReference type="GO" id="GO:0005524">
    <property type="term" value="F:ATP binding"/>
    <property type="evidence" value="ECO:0007669"/>
    <property type="project" value="InterPro"/>
</dbReference>
<dbReference type="InterPro" id="IPR046843">
    <property type="entry name" value="LonB_AAA-LID"/>
</dbReference>
<evidence type="ECO:0000313" key="5">
    <source>
        <dbReference type="Proteomes" id="UP000242850"/>
    </source>
</evidence>
<dbReference type="Pfam" id="PF20436">
    <property type="entry name" value="LonB_AAA-LID"/>
    <property type="match status" value="1"/>
</dbReference>
<feature type="active site" evidence="2">
    <location>
        <position position="687"/>
    </location>
</feature>
<dbReference type="Pfam" id="PF20437">
    <property type="entry name" value="LonC_helical"/>
    <property type="match status" value="1"/>
</dbReference>
<evidence type="ECO:0000256" key="1">
    <source>
        <dbReference type="ARBA" id="ARBA00022670"/>
    </source>
</evidence>
<dbReference type="InterPro" id="IPR020568">
    <property type="entry name" value="Ribosomal_Su5_D2-typ_SF"/>
</dbReference>
<dbReference type="Proteomes" id="UP000242850">
    <property type="component" value="Unassembled WGS sequence"/>
</dbReference>
<dbReference type="RefSeq" id="WP_103895958.1">
    <property type="nucleotide sequence ID" value="NZ_FNUK01000010.1"/>
</dbReference>
<evidence type="ECO:0000259" key="3">
    <source>
        <dbReference type="PROSITE" id="PS51786"/>
    </source>
</evidence>
<dbReference type="GO" id="GO:0006508">
    <property type="term" value="P:proteolysis"/>
    <property type="evidence" value="ECO:0007669"/>
    <property type="project" value="UniProtKB-KW"/>
</dbReference>
<dbReference type="PRINTS" id="PR00830">
    <property type="entry name" value="ENDOLAPTASE"/>
</dbReference>
<accession>A0A1H5USW0</accession>
<evidence type="ECO:0000256" key="2">
    <source>
        <dbReference type="PROSITE-ProRule" id="PRU01122"/>
    </source>
</evidence>
<comment type="similarity">
    <text evidence="2">Belongs to the peptidase S16 family.</text>
</comment>
<feature type="active site" evidence="2">
    <location>
        <position position="644"/>
    </location>
</feature>
<name>A0A1H5USW0_9CLOT</name>
<dbReference type="SUPFAM" id="SSF52540">
    <property type="entry name" value="P-loop containing nucleoside triphosphate hydrolases"/>
    <property type="match status" value="2"/>
</dbReference>